<accession>A0AAE0SPK9</accession>
<reference evidence="2" key="1">
    <citation type="journal article" date="2021" name="Genome Biol. Evol.">
        <title>A High-Quality Reference Genome for a Parasitic Bivalve with Doubly Uniparental Inheritance (Bivalvia: Unionida).</title>
        <authorList>
            <person name="Smith C.H."/>
        </authorList>
    </citation>
    <scope>NUCLEOTIDE SEQUENCE</scope>
    <source>
        <strain evidence="2">CHS0354</strain>
    </source>
</reference>
<reference evidence="2" key="2">
    <citation type="journal article" date="2021" name="Genome Biol. Evol.">
        <title>Developing a high-quality reference genome for a parasitic bivalve with doubly uniparental inheritance (Bivalvia: Unionida).</title>
        <authorList>
            <person name="Smith C.H."/>
        </authorList>
    </citation>
    <scope>NUCLEOTIDE SEQUENCE</scope>
    <source>
        <strain evidence="2">CHS0354</strain>
        <tissue evidence="2">Mantle</tissue>
    </source>
</reference>
<dbReference type="Proteomes" id="UP001195483">
    <property type="component" value="Unassembled WGS sequence"/>
</dbReference>
<evidence type="ECO:0000313" key="2">
    <source>
        <dbReference type="EMBL" id="KAK3595704.1"/>
    </source>
</evidence>
<feature type="non-terminal residue" evidence="2">
    <location>
        <position position="1"/>
    </location>
</feature>
<evidence type="ECO:0000313" key="3">
    <source>
        <dbReference type="Proteomes" id="UP001195483"/>
    </source>
</evidence>
<gene>
    <name evidence="2" type="ORF">CHS0354_026925</name>
</gene>
<sequence>EHNECLAAERREGPKADGARQHGKALDNHRAPQNPRRDDRRRRRQQLRMPSSSKAGSN</sequence>
<feature type="compositionally biased region" description="Basic and acidic residues" evidence="1">
    <location>
        <begin position="1"/>
        <end position="38"/>
    </location>
</feature>
<reference evidence="2" key="3">
    <citation type="submission" date="2023-05" db="EMBL/GenBank/DDBJ databases">
        <authorList>
            <person name="Smith C.H."/>
        </authorList>
    </citation>
    <scope>NUCLEOTIDE SEQUENCE</scope>
    <source>
        <strain evidence="2">CHS0354</strain>
        <tissue evidence="2">Mantle</tissue>
    </source>
</reference>
<dbReference type="EMBL" id="JAEAOA010001600">
    <property type="protein sequence ID" value="KAK3595704.1"/>
    <property type="molecule type" value="Genomic_DNA"/>
</dbReference>
<comment type="caution">
    <text evidence="2">The sequence shown here is derived from an EMBL/GenBank/DDBJ whole genome shotgun (WGS) entry which is preliminary data.</text>
</comment>
<feature type="region of interest" description="Disordered" evidence="1">
    <location>
        <begin position="1"/>
        <end position="58"/>
    </location>
</feature>
<feature type="non-terminal residue" evidence="2">
    <location>
        <position position="58"/>
    </location>
</feature>
<dbReference type="AlphaFoldDB" id="A0AAE0SPK9"/>
<organism evidence="2 3">
    <name type="scientific">Potamilus streckersoni</name>
    <dbReference type="NCBI Taxonomy" id="2493646"/>
    <lineage>
        <taxon>Eukaryota</taxon>
        <taxon>Metazoa</taxon>
        <taxon>Spiralia</taxon>
        <taxon>Lophotrochozoa</taxon>
        <taxon>Mollusca</taxon>
        <taxon>Bivalvia</taxon>
        <taxon>Autobranchia</taxon>
        <taxon>Heteroconchia</taxon>
        <taxon>Palaeoheterodonta</taxon>
        <taxon>Unionida</taxon>
        <taxon>Unionoidea</taxon>
        <taxon>Unionidae</taxon>
        <taxon>Ambleminae</taxon>
        <taxon>Lampsilini</taxon>
        <taxon>Potamilus</taxon>
    </lineage>
</organism>
<keyword evidence="3" id="KW-1185">Reference proteome</keyword>
<feature type="compositionally biased region" description="Polar residues" evidence="1">
    <location>
        <begin position="48"/>
        <end position="58"/>
    </location>
</feature>
<name>A0AAE0SPK9_9BIVA</name>
<proteinExistence type="predicted"/>
<evidence type="ECO:0000256" key="1">
    <source>
        <dbReference type="SAM" id="MobiDB-lite"/>
    </source>
</evidence>
<protein>
    <submittedName>
        <fullName evidence="2">Uncharacterized protein</fullName>
    </submittedName>
</protein>